<comment type="caution">
    <text evidence="1">The sequence shown here is derived from an EMBL/GenBank/DDBJ whole genome shotgun (WGS) entry which is preliminary data.</text>
</comment>
<sequence>MEDVETDGDRSSRYADDVRLRFNSDVSSKKVNVDERVDSGLGSLGYCSADLSSLSFVNPSDEQQEKASGTPTDVSSVECSLSKLNISNNSRNDCDRFDSGLEENELKSELSDISKPEPYHWVSPHFSPEEVVLMFTDDEDGDK</sequence>
<organism evidence="1 2">
    <name type="scientific">Candidula unifasciata</name>
    <dbReference type="NCBI Taxonomy" id="100452"/>
    <lineage>
        <taxon>Eukaryota</taxon>
        <taxon>Metazoa</taxon>
        <taxon>Spiralia</taxon>
        <taxon>Lophotrochozoa</taxon>
        <taxon>Mollusca</taxon>
        <taxon>Gastropoda</taxon>
        <taxon>Heterobranchia</taxon>
        <taxon>Euthyneura</taxon>
        <taxon>Panpulmonata</taxon>
        <taxon>Eupulmonata</taxon>
        <taxon>Stylommatophora</taxon>
        <taxon>Helicina</taxon>
        <taxon>Helicoidea</taxon>
        <taxon>Geomitridae</taxon>
        <taxon>Candidula</taxon>
    </lineage>
</organism>
<keyword evidence="2" id="KW-1185">Reference proteome</keyword>
<evidence type="ECO:0000313" key="1">
    <source>
        <dbReference type="EMBL" id="CAG5127095.1"/>
    </source>
</evidence>
<dbReference type="Proteomes" id="UP000678393">
    <property type="component" value="Unassembled WGS sequence"/>
</dbReference>
<reference evidence="1" key="1">
    <citation type="submission" date="2021-04" db="EMBL/GenBank/DDBJ databases">
        <authorList>
            <consortium name="Molecular Ecology Group"/>
        </authorList>
    </citation>
    <scope>NUCLEOTIDE SEQUENCE</scope>
</reference>
<name>A0A8S3ZGN8_9EUPU</name>
<evidence type="ECO:0000313" key="2">
    <source>
        <dbReference type="Proteomes" id="UP000678393"/>
    </source>
</evidence>
<gene>
    <name evidence="1" type="ORF">CUNI_LOCUS12653</name>
</gene>
<dbReference type="AlphaFoldDB" id="A0A8S3ZGN8"/>
<accession>A0A8S3ZGN8</accession>
<dbReference type="OrthoDB" id="6207206at2759"/>
<dbReference type="EMBL" id="CAJHNH020002565">
    <property type="protein sequence ID" value="CAG5127095.1"/>
    <property type="molecule type" value="Genomic_DNA"/>
</dbReference>
<protein>
    <submittedName>
        <fullName evidence="1">Uncharacterized protein</fullName>
    </submittedName>
</protein>
<proteinExistence type="predicted"/>